<organism evidence="1 2">
    <name type="scientific">Thermococcus argininiproducens</name>
    <dbReference type="NCBI Taxonomy" id="2866384"/>
    <lineage>
        <taxon>Archaea</taxon>
        <taxon>Methanobacteriati</taxon>
        <taxon>Methanobacteriota</taxon>
        <taxon>Thermococci</taxon>
        <taxon>Thermococcales</taxon>
        <taxon>Thermococcaceae</taxon>
        <taxon>Thermococcus</taxon>
    </lineage>
</organism>
<protein>
    <submittedName>
        <fullName evidence="1">Uncharacterized protein</fullName>
    </submittedName>
</protein>
<dbReference type="EMBL" id="CP080572">
    <property type="protein sequence ID" value="USG99180.1"/>
    <property type="molecule type" value="Genomic_DNA"/>
</dbReference>
<dbReference type="GeneID" id="72777966"/>
<dbReference type="RefSeq" id="WP_251947800.1">
    <property type="nucleotide sequence ID" value="NZ_CP080572.1"/>
</dbReference>
<dbReference type="Proteomes" id="UP001056425">
    <property type="component" value="Chromosome"/>
</dbReference>
<name>A0A9E7M8R3_9EURY</name>
<proteinExistence type="predicted"/>
<evidence type="ECO:0000313" key="1">
    <source>
        <dbReference type="EMBL" id="USG99180.1"/>
    </source>
</evidence>
<evidence type="ECO:0000313" key="2">
    <source>
        <dbReference type="Proteomes" id="UP001056425"/>
    </source>
</evidence>
<dbReference type="AlphaFoldDB" id="A0A9E7M8R3"/>
<sequence>MKKRYLFFLFPVLFLLLYFLISESIDIVEVSGSMNTSFDYPLGGEWNVNDEVFNYTPKWFTPPVEISVHIISDPLICGENSYCSFFEFKDSKGNVIGTHVADDVMWIGYFYFKEGFIVYSGDTDGIEATAFSYDLKVKYWKRIYEKYLDYTLLTLLASYADKNYAFFFTASRHLHTNEVTHFCLYYIDFSTGSLGKICDINSHSLIGATIFQDKIYIATPDGLFLYTKSGNCKEWIKVKLSKGVFMYANEKYIAVAYESTVCVFTSELSGKRCVDVGEDINALKLEGEYLIIRTDNRTKKFHIVQRGFFNE</sequence>
<gene>
    <name evidence="1" type="ORF">K1720_06425</name>
</gene>
<reference evidence="1 2" key="1">
    <citation type="submission" date="2021-08" db="EMBL/GenBank/DDBJ databases">
        <title>Thermococcus onnuriiensis IOH2.</title>
        <authorList>
            <person name="Park Y.-J."/>
        </authorList>
    </citation>
    <scope>NUCLEOTIDE SEQUENCE [LARGE SCALE GENOMIC DNA]</scope>
    <source>
        <strain evidence="1 2">IOH2</strain>
    </source>
</reference>
<dbReference type="KEGG" id="thei:K1720_06425"/>
<accession>A0A9E7M8R3</accession>
<keyword evidence="2" id="KW-1185">Reference proteome</keyword>